<reference evidence="1 2" key="1">
    <citation type="submission" date="2020-03" db="EMBL/GenBank/DDBJ databases">
        <title>Genomic Encyclopedia of Type Strains, Phase IV (KMG-IV): sequencing the most valuable type-strain genomes for metagenomic binning, comparative biology and taxonomic classification.</title>
        <authorList>
            <person name="Goeker M."/>
        </authorList>
    </citation>
    <scope>NUCLEOTIDE SEQUENCE [LARGE SCALE GENOMIC DNA]</scope>
    <source>
        <strain evidence="1 2">DSM 102865</strain>
    </source>
</reference>
<gene>
    <name evidence="1" type="ORF">FHS68_000306</name>
</gene>
<dbReference type="Proteomes" id="UP001179181">
    <property type="component" value="Unassembled WGS sequence"/>
</dbReference>
<dbReference type="RefSeq" id="WP_208408125.1">
    <property type="nucleotide sequence ID" value="NZ_JAASQJ010000001.1"/>
</dbReference>
<evidence type="ECO:0000313" key="2">
    <source>
        <dbReference type="Proteomes" id="UP001179181"/>
    </source>
</evidence>
<protein>
    <submittedName>
        <fullName evidence="1">Uncharacterized protein</fullName>
    </submittedName>
</protein>
<accession>A0ABX0UHW5</accession>
<dbReference type="EMBL" id="JAASQJ010000001">
    <property type="protein sequence ID" value="NIJ51150.1"/>
    <property type="molecule type" value="Genomic_DNA"/>
</dbReference>
<name>A0ABX0UHW5_9BACT</name>
<dbReference type="InterPro" id="IPR041408">
    <property type="entry name" value="Hcp_Tssd"/>
</dbReference>
<organism evidence="1 2">
    <name type="scientific">Dyadobacter arcticus</name>
    <dbReference type="NCBI Taxonomy" id="1078754"/>
    <lineage>
        <taxon>Bacteria</taxon>
        <taxon>Pseudomonadati</taxon>
        <taxon>Bacteroidota</taxon>
        <taxon>Cytophagia</taxon>
        <taxon>Cytophagales</taxon>
        <taxon>Spirosomataceae</taxon>
        <taxon>Dyadobacter</taxon>
    </lineage>
</organism>
<comment type="caution">
    <text evidence="1">The sequence shown here is derived from an EMBL/GenBank/DDBJ whole genome shotgun (WGS) entry which is preliminary data.</text>
</comment>
<keyword evidence="2" id="KW-1185">Reference proteome</keyword>
<sequence>MSEYFFNSSFTHSVIQSFTHFTLKVAFSTTLKIDGEHEYSVMFMRFELHQTVDEAMSITSPIQWAHLYMELEMVLDDFLIEWANKPSQKYDLTVEQFGETGSFKTLSFKDSVCTEFVEMFDDGTDDLDKALKNRLQNFITCLTITASSVEINEAKLENF</sequence>
<dbReference type="Pfam" id="PF17642">
    <property type="entry name" value="TssD"/>
    <property type="match status" value="1"/>
</dbReference>
<proteinExistence type="predicted"/>
<evidence type="ECO:0000313" key="1">
    <source>
        <dbReference type="EMBL" id="NIJ51150.1"/>
    </source>
</evidence>